<comment type="subcellular location">
    <subcellularLocation>
        <location evidence="2">Cell membrane</location>
        <topology evidence="2">Single-pass type II membrane protein</topology>
    </subcellularLocation>
    <subcellularLocation>
        <location evidence="7">Membrane</location>
        <topology evidence="7">Single-pass type II membrane protein</topology>
    </subcellularLocation>
</comment>
<evidence type="ECO:0000256" key="3">
    <source>
        <dbReference type="ARBA" id="ARBA00009370"/>
    </source>
</evidence>
<dbReference type="KEGG" id="abom:D7I45_00430"/>
<dbReference type="Gene3D" id="2.10.109.10">
    <property type="entry name" value="Umud Fragment, subunit A"/>
    <property type="match status" value="1"/>
</dbReference>
<comment type="catalytic activity">
    <reaction evidence="1 7">
        <text>Cleavage of hydrophobic, N-terminal signal or leader sequences from secreted and periplasmic proteins.</text>
        <dbReference type="EC" id="3.4.21.89"/>
    </reaction>
</comment>
<dbReference type="EMBL" id="CP032626">
    <property type="protein sequence ID" value="AYF92060.1"/>
    <property type="molecule type" value="Genomic_DNA"/>
</dbReference>
<feature type="active site" evidence="6">
    <location>
        <position position="41"/>
    </location>
</feature>
<accession>A0A387AYC0</accession>
<dbReference type="Proteomes" id="UP000272003">
    <property type="component" value="Chromosome"/>
</dbReference>
<dbReference type="GO" id="GO:0005886">
    <property type="term" value="C:plasma membrane"/>
    <property type="evidence" value="ECO:0007669"/>
    <property type="project" value="UniProtKB-SubCell"/>
</dbReference>
<feature type="domain" description="Peptidase S26" evidence="8">
    <location>
        <begin position="14"/>
        <end position="190"/>
    </location>
</feature>
<evidence type="ECO:0000256" key="5">
    <source>
        <dbReference type="ARBA" id="ARBA00022801"/>
    </source>
</evidence>
<dbReference type="PANTHER" id="PTHR43390">
    <property type="entry name" value="SIGNAL PEPTIDASE I"/>
    <property type="match status" value="1"/>
</dbReference>
<keyword evidence="10" id="KW-1185">Reference proteome</keyword>
<dbReference type="InterPro" id="IPR019758">
    <property type="entry name" value="Pept_S26A_signal_pept_1_CS"/>
</dbReference>
<dbReference type="Pfam" id="PF10502">
    <property type="entry name" value="Peptidase_S26"/>
    <property type="match status" value="1"/>
</dbReference>
<dbReference type="OrthoDB" id="9802919at2"/>
<dbReference type="PROSITE" id="PS00761">
    <property type="entry name" value="SPASE_I_3"/>
    <property type="match status" value="1"/>
</dbReference>
<evidence type="ECO:0000256" key="4">
    <source>
        <dbReference type="ARBA" id="ARBA00013208"/>
    </source>
</evidence>
<keyword evidence="7" id="KW-0472">Membrane</keyword>
<dbReference type="PRINTS" id="PR00727">
    <property type="entry name" value="LEADERPTASE"/>
</dbReference>
<evidence type="ECO:0000313" key="9">
    <source>
        <dbReference type="EMBL" id="AYF92060.1"/>
    </source>
</evidence>
<dbReference type="InterPro" id="IPR036286">
    <property type="entry name" value="LexA/Signal_pep-like_sf"/>
</dbReference>
<keyword evidence="5 7" id="KW-0378">Hydrolase</keyword>
<dbReference type="PANTHER" id="PTHR43390:SF1">
    <property type="entry name" value="CHLOROPLAST PROCESSING PEPTIDASE"/>
    <property type="match status" value="1"/>
</dbReference>
<dbReference type="RefSeq" id="WP_120783834.1">
    <property type="nucleotide sequence ID" value="NZ_CP032626.1"/>
</dbReference>
<keyword evidence="7" id="KW-1133">Transmembrane helix</keyword>
<dbReference type="CDD" id="cd06530">
    <property type="entry name" value="S26_SPase_I"/>
    <property type="match status" value="1"/>
</dbReference>
<evidence type="ECO:0000256" key="7">
    <source>
        <dbReference type="RuleBase" id="RU362042"/>
    </source>
</evidence>
<protein>
    <recommendedName>
        <fullName evidence="4 7">Signal peptidase I</fullName>
        <ecNumber evidence="4 7">3.4.21.89</ecNumber>
    </recommendedName>
</protein>
<feature type="transmembrane region" description="Helical" evidence="7">
    <location>
        <begin position="12"/>
        <end position="32"/>
    </location>
</feature>
<dbReference type="EC" id="3.4.21.89" evidence="4 7"/>
<keyword evidence="7" id="KW-0645">Protease</keyword>
<reference evidence="9 10" key="1">
    <citation type="submission" date="2018-09" db="EMBL/GenBank/DDBJ databases">
        <title>Genome sequencing of strain BHWM-4.</title>
        <authorList>
            <person name="Heo J."/>
            <person name="Kim S.-J."/>
            <person name="Kwon S.-W."/>
        </authorList>
    </citation>
    <scope>NUCLEOTIDE SEQUENCE [LARGE SCALE GENOMIC DNA]</scope>
    <source>
        <strain evidence="9 10">BHWM-4</strain>
    </source>
</reference>
<dbReference type="SUPFAM" id="SSF51306">
    <property type="entry name" value="LexA/Signal peptidase"/>
    <property type="match status" value="1"/>
</dbReference>
<dbReference type="PROSITE" id="PS00760">
    <property type="entry name" value="SPASE_I_2"/>
    <property type="match status" value="1"/>
</dbReference>
<dbReference type="GO" id="GO:0004252">
    <property type="term" value="F:serine-type endopeptidase activity"/>
    <property type="evidence" value="ECO:0007669"/>
    <property type="project" value="InterPro"/>
</dbReference>
<name>A0A387AYC0_9LACO</name>
<evidence type="ECO:0000259" key="8">
    <source>
        <dbReference type="Pfam" id="PF10502"/>
    </source>
</evidence>
<evidence type="ECO:0000256" key="2">
    <source>
        <dbReference type="ARBA" id="ARBA00004401"/>
    </source>
</evidence>
<dbReference type="NCBIfam" id="TIGR02227">
    <property type="entry name" value="sigpep_I_bact"/>
    <property type="match status" value="1"/>
</dbReference>
<sequence length="207" mass="23935">MQKKNSLLKEVLSWVAYFIFLLCAWLLLTHFFTTATVDGRSMDPNLYNNETMLVLKQAKVRHNSVIVFNANGEDPTVSDTDYYVKRVIGLPGDKIAFRNGKLYVNNKVADQSFISKDQLTNGTQYHLGHDNIKNWDISSLSHSKWIYNRNQTVVPKGKYFVLGDNREISNDSRYWGFVDKDKVMGVAKIFPWSDTKQKQHNINDLSY</sequence>
<gene>
    <name evidence="9" type="primary">lepB</name>
    <name evidence="9" type="ORF">D7I45_00430</name>
</gene>
<dbReference type="InterPro" id="IPR019757">
    <property type="entry name" value="Pept_S26A_signal_pept_1_Lys-AS"/>
</dbReference>
<feature type="active site" evidence="6">
    <location>
        <position position="85"/>
    </location>
</feature>
<evidence type="ECO:0000313" key="10">
    <source>
        <dbReference type="Proteomes" id="UP000272003"/>
    </source>
</evidence>
<dbReference type="InterPro" id="IPR000223">
    <property type="entry name" value="Pept_S26A_signal_pept_1"/>
</dbReference>
<dbReference type="AlphaFoldDB" id="A0A387AYC0"/>
<dbReference type="GO" id="GO:0009003">
    <property type="term" value="F:signal peptidase activity"/>
    <property type="evidence" value="ECO:0007669"/>
    <property type="project" value="UniProtKB-EC"/>
</dbReference>
<dbReference type="InterPro" id="IPR019533">
    <property type="entry name" value="Peptidase_S26"/>
</dbReference>
<evidence type="ECO:0000256" key="1">
    <source>
        <dbReference type="ARBA" id="ARBA00000677"/>
    </source>
</evidence>
<evidence type="ECO:0000256" key="6">
    <source>
        <dbReference type="PIRSR" id="PIRSR600223-1"/>
    </source>
</evidence>
<comment type="similarity">
    <text evidence="3 7">Belongs to the peptidase S26 family.</text>
</comment>
<keyword evidence="7" id="KW-0812">Transmembrane</keyword>
<organism evidence="9 10">
    <name type="scientific">Apilactobacillus bombintestini</name>
    <dbReference type="NCBI Taxonomy" id="2419772"/>
    <lineage>
        <taxon>Bacteria</taxon>
        <taxon>Bacillati</taxon>
        <taxon>Bacillota</taxon>
        <taxon>Bacilli</taxon>
        <taxon>Lactobacillales</taxon>
        <taxon>Lactobacillaceae</taxon>
        <taxon>Apilactobacillus</taxon>
    </lineage>
</organism>
<proteinExistence type="inferred from homology"/>
<dbReference type="GO" id="GO:0006465">
    <property type="term" value="P:signal peptide processing"/>
    <property type="evidence" value="ECO:0007669"/>
    <property type="project" value="InterPro"/>
</dbReference>